<evidence type="ECO:0000256" key="2">
    <source>
        <dbReference type="ARBA" id="ARBA00011022"/>
    </source>
</evidence>
<reference evidence="6" key="1">
    <citation type="submission" date="2013-03" db="EMBL/GenBank/DDBJ databases">
        <title>The Genome Sequence of Anopheles epiroticus epiroticus2.</title>
        <authorList>
            <consortium name="The Broad Institute Genomics Platform"/>
            <person name="Neafsey D.E."/>
            <person name="Howell P."/>
            <person name="Walker B."/>
            <person name="Young S.K."/>
            <person name="Zeng Q."/>
            <person name="Gargeya S."/>
            <person name="Fitzgerald M."/>
            <person name="Haas B."/>
            <person name="Abouelleil A."/>
            <person name="Allen A.W."/>
            <person name="Alvarado L."/>
            <person name="Arachchi H.M."/>
            <person name="Berlin A.M."/>
            <person name="Chapman S.B."/>
            <person name="Gainer-Dewar J."/>
            <person name="Goldberg J."/>
            <person name="Griggs A."/>
            <person name="Gujja S."/>
            <person name="Hansen M."/>
            <person name="Howarth C."/>
            <person name="Imamovic A."/>
            <person name="Ireland A."/>
            <person name="Larimer J."/>
            <person name="McCowan C."/>
            <person name="Murphy C."/>
            <person name="Pearson M."/>
            <person name="Poon T.W."/>
            <person name="Priest M."/>
            <person name="Roberts A."/>
            <person name="Saif S."/>
            <person name="Shea T."/>
            <person name="Sisk P."/>
            <person name="Sykes S."/>
            <person name="Wortman J."/>
            <person name="Nusbaum C."/>
            <person name="Birren B."/>
        </authorList>
    </citation>
    <scope>NUCLEOTIDE SEQUENCE [LARGE SCALE GENOMIC DNA]</scope>
    <source>
        <strain evidence="6">Epiroticus2</strain>
    </source>
</reference>
<keyword evidence="6" id="KW-1185">Reference proteome</keyword>
<feature type="region of interest" description="Disordered" evidence="4">
    <location>
        <begin position="1"/>
        <end position="87"/>
    </location>
</feature>
<organism evidence="5 6">
    <name type="scientific">Anopheles epiroticus</name>
    <dbReference type="NCBI Taxonomy" id="199890"/>
    <lineage>
        <taxon>Eukaryota</taxon>
        <taxon>Metazoa</taxon>
        <taxon>Ecdysozoa</taxon>
        <taxon>Arthropoda</taxon>
        <taxon>Hexapoda</taxon>
        <taxon>Insecta</taxon>
        <taxon>Pterygota</taxon>
        <taxon>Neoptera</taxon>
        <taxon>Endopterygota</taxon>
        <taxon>Diptera</taxon>
        <taxon>Nematocera</taxon>
        <taxon>Culicoidea</taxon>
        <taxon>Culicidae</taxon>
        <taxon>Anophelinae</taxon>
        <taxon>Anopheles</taxon>
    </lineage>
</organism>
<dbReference type="GO" id="GO:0000462">
    <property type="term" value="P:maturation of SSU-rRNA from tricistronic rRNA transcript (SSU-rRNA, 5.8S rRNA, LSU-rRNA)"/>
    <property type="evidence" value="ECO:0007669"/>
    <property type="project" value="InterPro"/>
</dbReference>
<evidence type="ECO:0000313" key="6">
    <source>
        <dbReference type="Proteomes" id="UP000075885"/>
    </source>
</evidence>
<evidence type="ECO:0000256" key="3">
    <source>
        <dbReference type="ARBA" id="ARBA00023242"/>
    </source>
</evidence>
<accession>A0A182PMV8</accession>
<sequence length="241" mass="27887">MGKINKKLPKPKLIPKPFEDTSKVKGPFPIYRSTPVQLNGPEPPSFKILDEKQAKKKGSNVSKRIPPADETDTKSSSAQAEEPLDEEVKTKKLRKLAISRLSKKEKKQFRKEEMLKKVELTKQAFKQDRERKKREQTAITGDLKPLLDALPSLESLFDVKSAGKVFKTGVPKYDKKAEPKTKKERRAQRLKQHKKEFLKRCSTIKRVLKDKTFQKDPKKMIADHIRNTRREQLERLMQSAS</sequence>
<dbReference type="EnsemblMetazoa" id="AEPI008282-RA">
    <property type="protein sequence ID" value="AEPI008282-PA"/>
    <property type="gene ID" value="AEPI008282"/>
</dbReference>
<dbReference type="GO" id="GO:0005730">
    <property type="term" value="C:nucleolus"/>
    <property type="evidence" value="ECO:0007669"/>
    <property type="project" value="UniProtKB-SubCell"/>
</dbReference>
<dbReference type="AlphaFoldDB" id="A0A182PMV8"/>
<feature type="region of interest" description="Disordered" evidence="4">
    <location>
        <begin position="173"/>
        <end position="193"/>
    </location>
</feature>
<comment type="similarity">
    <text evidence="2">Belongs to the SLX9 family.</text>
</comment>
<reference evidence="5" key="2">
    <citation type="submission" date="2020-05" db="UniProtKB">
        <authorList>
            <consortium name="EnsemblMetazoa"/>
        </authorList>
    </citation>
    <scope>IDENTIFICATION</scope>
    <source>
        <strain evidence="5">Epiroticus2</strain>
    </source>
</reference>
<evidence type="ECO:0000313" key="5">
    <source>
        <dbReference type="EnsemblMetazoa" id="AEPI008282-PA"/>
    </source>
</evidence>
<dbReference type="PANTHER" id="PTHR31109:SF2">
    <property type="entry name" value="RIBOSOME BIOGENESIS PROTEIN SLX9 HOMOLOG"/>
    <property type="match status" value="1"/>
</dbReference>
<comment type="subcellular location">
    <subcellularLocation>
        <location evidence="1">Nucleus</location>
        <location evidence="1">Nucleolus</location>
    </subcellularLocation>
</comment>
<dbReference type="GO" id="GO:0030686">
    <property type="term" value="C:90S preribosome"/>
    <property type="evidence" value="ECO:0007669"/>
    <property type="project" value="InterPro"/>
</dbReference>
<keyword evidence="3" id="KW-0539">Nucleus</keyword>
<dbReference type="Proteomes" id="UP000075885">
    <property type="component" value="Unassembled WGS sequence"/>
</dbReference>
<dbReference type="InterPro" id="IPR028160">
    <property type="entry name" value="Slx9-like"/>
</dbReference>
<feature type="compositionally biased region" description="Basic residues" evidence="4">
    <location>
        <begin position="1"/>
        <end position="10"/>
    </location>
</feature>
<evidence type="ECO:0000256" key="4">
    <source>
        <dbReference type="SAM" id="MobiDB-lite"/>
    </source>
</evidence>
<proteinExistence type="inferred from homology"/>
<dbReference type="PANTHER" id="PTHR31109">
    <property type="entry name" value="PROTEIN FAM207A"/>
    <property type="match status" value="1"/>
</dbReference>
<evidence type="ECO:0000256" key="1">
    <source>
        <dbReference type="ARBA" id="ARBA00004604"/>
    </source>
</evidence>
<feature type="compositionally biased region" description="Basic residues" evidence="4">
    <location>
        <begin position="182"/>
        <end position="193"/>
    </location>
</feature>
<protein>
    <submittedName>
        <fullName evidence="5">Uncharacterized protein</fullName>
    </submittedName>
</protein>
<dbReference type="Pfam" id="PF15341">
    <property type="entry name" value="SLX9"/>
    <property type="match status" value="1"/>
</dbReference>
<dbReference type="VEuPathDB" id="VectorBase:AEPI008282"/>
<name>A0A182PMV8_9DIPT</name>
<dbReference type="GO" id="GO:0030688">
    <property type="term" value="C:preribosome, small subunit precursor"/>
    <property type="evidence" value="ECO:0007669"/>
    <property type="project" value="InterPro"/>
</dbReference>